<feature type="compositionally biased region" description="Basic residues" evidence="1">
    <location>
        <begin position="75"/>
        <end position="84"/>
    </location>
</feature>
<evidence type="ECO:0000313" key="2">
    <source>
        <dbReference type="EMBL" id="WZH42744.1"/>
    </source>
</evidence>
<evidence type="ECO:0000313" key="3">
    <source>
        <dbReference type="Proteomes" id="UP001489902"/>
    </source>
</evidence>
<reference evidence="2 3" key="1">
    <citation type="submission" date="2024-04" db="EMBL/GenBank/DDBJ databases">
        <title>Complete genome sequence of Fusarium acuminatum.</title>
        <authorList>
            <person name="Lan B."/>
        </authorList>
    </citation>
    <scope>NUCLEOTIDE SEQUENCE [LARGE SCALE GENOMIC DNA]</scope>
    <source>
        <strain evidence="2">1A</strain>
    </source>
</reference>
<protein>
    <submittedName>
        <fullName evidence="2">Uncharacterized protein</fullName>
    </submittedName>
</protein>
<organism evidence="2 3">
    <name type="scientific">Fusarium acuminatum</name>
    <dbReference type="NCBI Taxonomy" id="5515"/>
    <lineage>
        <taxon>Eukaryota</taxon>
        <taxon>Fungi</taxon>
        <taxon>Dikarya</taxon>
        <taxon>Ascomycota</taxon>
        <taxon>Pezizomycotina</taxon>
        <taxon>Sordariomycetes</taxon>
        <taxon>Hypocreomycetidae</taxon>
        <taxon>Hypocreales</taxon>
        <taxon>Nectriaceae</taxon>
        <taxon>Fusarium</taxon>
        <taxon>Fusarium tricinctum species complex</taxon>
    </lineage>
</organism>
<accession>A0ABZ2WQ22</accession>
<name>A0ABZ2WQ22_9HYPO</name>
<sequence>MVMTLLQRHKSGSIPAFKSVRFTEPLVGAPSTGQKSNKRKQPDSPPDGDVVELHASKKSVKDVEVVMIGQDDNPHKRRLRPRKPKVTESKPISSMVEPAKKKSKVAPSRKRKATETPKTEPATGVKRIKIILSGTSKNANTQAATPTITKDDKPTANKERPIKDESSDDVHIIKSQRAVITIDSTDESSP</sequence>
<feature type="compositionally biased region" description="Polar residues" evidence="1">
    <location>
        <begin position="133"/>
        <end position="148"/>
    </location>
</feature>
<dbReference type="EMBL" id="CP151261">
    <property type="protein sequence ID" value="WZH42744.1"/>
    <property type="molecule type" value="Genomic_DNA"/>
</dbReference>
<gene>
    <name evidence="2" type="ORF">QYS62_003740</name>
</gene>
<feature type="compositionally biased region" description="Basic residues" evidence="1">
    <location>
        <begin position="101"/>
        <end position="112"/>
    </location>
</feature>
<dbReference type="Proteomes" id="UP001489902">
    <property type="component" value="Chromosome 2"/>
</dbReference>
<feature type="compositionally biased region" description="Basic and acidic residues" evidence="1">
    <location>
        <begin position="149"/>
        <end position="170"/>
    </location>
</feature>
<feature type="compositionally biased region" description="Basic and acidic residues" evidence="1">
    <location>
        <begin position="51"/>
        <end position="64"/>
    </location>
</feature>
<proteinExistence type="predicted"/>
<feature type="region of interest" description="Disordered" evidence="1">
    <location>
        <begin position="1"/>
        <end position="170"/>
    </location>
</feature>
<evidence type="ECO:0000256" key="1">
    <source>
        <dbReference type="SAM" id="MobiDB-lite"/>
    </source>
</evidence>
<keyword evidence="3" id="KW-1185">Reference proteome</keyword>